<dbReference type="EMBL" id="JAYWIO010000005">
    <property type="protein sequence ID" value="KAK7258470.1"/>
    <property type="molecule type" value="Genomic_DNA"/>
</dbReference>
<evidence type="ECO:0000313" key="1">
    <source>
        <dbReference type="EMBL" id="KAK7258470.1"/>
    </source>
</evidence>
<sequence length="83" mass="9448">MSIATINHGGFGYRCLVAVIPDLEKGCDLCLVIIMCSNDGGDGRREEVRPCRGDFDKREFDKYKLKLRHQSNICLNNVSRLWS</sequence>
<accession>A0AAN9EL89</accession>
<proteinExistence type="predicted"/>
<reference evidence="1 2" key="1">
    <citation type="submission" date="2024-01" db="EMBL/GenBank/DDBJ databases">
        <title>The genomes of 5 underutilized Papilionoideae crops provide insights into root nodulation and disease resistanc.</title>
        <authorList>
            <person name="Yuan L."/>
        </authorList>
    </citation>
    <scope>NUCLEOTIDE SEQUENCE [LARGE SCALE GENOMIC DNA]</scope>
    <source>
        <strain evidence="1">ZHUSHIDOU_FW_LH</strain>
        <tissue evidence="1">Leaf</tissue>
    </source>
</reference>
<comment type="caution">
    <text evidence="1">The sequence shown here is derived from an EMBL/GenBank/DDBJ whole genome shotgun (WGS) entry which is preliminary data.</text>
</comment>
<protein>
    <submittedName>
        <fullName evidence="1">Uncharacterized protein</fullName>
    </submittedName>
</protein>
<keyword evidence="2" id="KW-1185">Reference proteome</keyword>
<dbReference type="AlphaFoldDB" id="A0AAN9EL89"/>
<organism evidence="1 2">
    <name type="scientific">Crotalaria pallida</name>
    <name type="common">Smooth rattlebox</name>
    <name type="synonym">Crotalaria striata</name>
    <dbReference type="NCBI Taxonomy" id="3830"/>
    <lineage>
        <taxon>Eukaryota</taxon>
        <taxon>Viridiplantae</taxon>
        <taxon>Streptophyta</taxon>
        <taxon>Embryophyta</taxon>
        <taxon>Tracheophyta</taxon>
        <taxon>Spermatophyta</taxon>
        <taxon>Magnoliopsida</taxon>
        <taxon>eudicotyledons</taxon>
        <taxon>Gunneridae</taxon>
        <taxon>Pentapetalae</taxon>
        <taxon>rosids</taxon>
        <taxon>fabids</taxon>
        <taxon>Fabales</taxon>
        <taxon>Fabaceae</taxon>
        <taxon>Papilionoideae</taxon>
        <taxon>50 kb inversion clade</taxon>
        <taxon>genistoids sensu lato</taxon>
        <taxon>core genistoids</taxon>
        <taxon>Crotalarieae</taxon>
        <taxon>Crotalaria</taxon>
    </lineage>
</organism>
<evidence type="ECO:0000313" key="2">
    <source>
        <dbReference type="Proteomes" id="UP001372338"/>
    </source>
</evidence>
<dbReference type="Proteomes" id="UP001372338">
    <property type="component" value="Unassembled WGS sequence"/>
</dbReference>
<name>A0AAN9EL89_CROPI</name>
<gene>
    <name evidence="1" type="ORF">RIF29_24049</name>
</gene>